<keyword evidence="4" id="KW-0408">Iron</keyword>
<name>A0ABX4LYF2_9BACT</name>
<feature type="non-terminal residue" evidence="7">
    <location>
        <position position="100"/>
    </location>
</feature>
<dbReference type="Proteomes" id="UP000224740">
    <property type="component" value="Unassembled WGS sequence"/>
</dbReference>
<reference evidence="8" key="1">
    <citation type="submission" date="2017-09" db="EMBL/GenBank/DDBJ databases">
        <title>Arcobacter canalis sp. nov., a new species isolated from a water canal contaminated with urban sewage.</title>
        <authorList>
            <person name="Perez-Cataluna A."/>
            <person name="Salas-Masso N."/>
            <person name="Figueras M.J."/>
        </authorList>
    </citation>
    <scope>NUCLEOTIDE SEQUENCE [LARGE SCALE GENOMIC DNA]</scope>
    <source>
        <strain evidence="8">CECT 7727</strain>
    </source>
</reference>
<dbReference type="RefSeq" id="WP_322862449.1">
    <property type="nucleotide sequence ID" value="NZ_NXAO01000088.1"/>
</dbReference>
<dbReference type="InterPro" id="IPR009010">
    <property type="entry name" value="Asp_de-COase-like_dom_sf"/>
</dbReference>
<proteinExistence type="inferred from homology"/>
<dbReference type="PANTHER" id="PTHR43598:SF1">
    <property type="entry name" value="FORMATE DEHYDROGENASE-O MAJOR SUBUNIT"/>
    <property type="match status" value="1"/>
</dbReference>
<keyword evidence="4" id="KW-0479">Metal-binding</keyword>
<dbReference type="Gene3D" id="2.40.40.20">
    <property type="match status" value="1"/>
</dbReference>
<evidence type="ECO:0000256" key="1">
    <source>
        <dbReference type="ARBA" id="ARBA00001966"/>
    </source>
</evidence>
<evidence type="ECO:0000256" key="5">
    <source>
        <dbReference type="ARBA" id="ARBA00023002"/>
    </source>
</evidence>
<evidence type="ECO:0000256" key="3">
    <source>
        <dbReference type="ARBA" id="ARBA00010312"/>
    </source>
</evidence>
<evidence type="ECO:0000256" key="4">
    <source>
        <dbReference type="ARBA" id="ARBA00022485"/>
    </source>
</evidence>
<evidence type="ECO:0000259" key="6">
    <source>
        <dbReference type="Pfam" id="PF01568"/>
    </source>
</evidence>
<dbReference type="InterPro" id="IPR006657">
    <property type="entry name" value="MoPterin_dinucl-bd_dom"/>
</dbReference>
<gene>
    <name evidence="7" type="ORF">CPH92_13750</name>
</gene>
<comment type="caution">
    <text evidence="7">The sequence shown here is derived from an EMBL/GenBank/DDBJ whole genome shotgun (WGS) entry which is preliminary data.</text>
</comment>
<keyword evidence="4" id="KW-0411">Iron-sulfur</keyword>
<protein>
    <submittedName>
        <fullName evidence="7">Formate dehydrogenase</fullName>
    </submittedName>
</protein>
<comment type="cofactor">
    <cofactor evidence="1">
        <name>[4Fe-4S] cluster</name>
        <dbReference type="ChEBI" id="CHEBI:49883"/>
    </cofactor>
</comment>
<feature type="non-terminal residue" evidence="7">
    <location>
        <position position="1"/>
    </location>
</feature>
<evidence type="ECO:0000256" key="2">
    <source>
        <dbReference type="ARBA" id="ARBA00004196"/>
    </source>
</evidence>
<keyword evidence="5" id="KW-0560">Oxidoreductase</keyword>
<organism evidence="7 8">
    <name type="scientific">Malaciobacter marinus</name>
    <dbReference type="NCBI Taxonomy" id="505249"/>
    <lineage>
        <taxon>Bacteria</taxon>
        <taxon>Pseudomonadati</taxon>
        <taxon>Campylobacterota</taxon>
        <taxon>Epsilonproteobacteria</taxon>
        <taxon>Campylobacterales</taxon>
        <taxon>Arcobacteraceae</taxon>
        <taxon>Malaciobacter</taxon>
    </lineage>
</organism>
<accession>A0ABX4LYF2</accession>
<keyword evidence="8" id="KW-1185">Reference proteome</keyword>
<dbReference type="SUPFAM" id="SSF50692">
    <property type="entry name" value="ADC-like"/>
    <property type="match status" value="1"/>
</dbReference>
<evidence type="ECO:0000313" key="7">
    <source>
        <dbReference type="EMBL" id="PHO14081.1"/>
    </source>
</evidence>
<keyword evidence="4" id="KW-0004">4Fe-4S</keyword>
<dbReference type="PANTHER" id="PTHR43598">
    <property type="entry name" value="TUNGSTEN-CONTAINING FORMYLMETHANOFURAN DEHYDROGENASE 2 SUBUNIT B"/>
    <property type="match status" value="1"/>
</dbReference>
<comment type="similarity">
    <text evidence="3">Belongs to the prokaryotic molybdopterin-containing oxidoreductase family.</text>
</comment>
<dbReference type="Pfam" id="PF01568">
    <property type="entry name" value="Molydop_binding"/>
    <property type="match status" value="1"/>
</dbReference>
<sequence length="100" mass="11310">ITPEMFAHINPELAAQHGLRDGDMMWLHSPHGTKIKIKAYHNYSVTPDRIAMPYNFAGMMQGVDLSHRYPEGTKPYAIGESSNTITNYGFDIITQIPEFN</sequence>
<comment type="subcellular location">
    <subcellularLocation>
        <location evidence="2">Cell envelope</location>
    </subcellularLocation>
</comment>
<evidence type="ECO:0000313" key="8">
    <source>
        <dbReference type="Proteomes" id="UP000224740"/>
    </source>
</evidence>
<feature type="domain" description="Molybdopterin dinucleotide-binding" evidence="6">
    <location>
        <begin position="3"/>
        <end position="100"/>
    </location>
</feature>
<dbReference type="EMBL" id="NXAO01000088">
    <property type="protein sequence ID" value="PHO14081.1"/>
    <property type="molecule type" value="Genomic_DNA"/>
</dbReference>